<keyword evidence="2" id="KW-1185">Reference proteome</keyword>
<protein>
    <submittedName>
        <fullName evidence="1">Uncharacterized protein</fullName>
    </submittedName>
</protein>
<organism evidence="1 2">
    <name type="scientific">Prevotella corporis</name>
    <dbReference type="NCBI Taxonomy" id="28128"/>
    <lineage>
        <taxon>Bacteria</taxon>
        <taxon>Pseudomonadati</taxon>
        <taxon>Bacteroidota</taxon>
        <taxon>Bacteroidia</taxon>
        <taxon>Bacteroidales</taxon>
        <taxon>Prevotellaceae</taxon>
        <taxon>Prevotella</taxon>
    </lineage>
</organism>
<sequence>MLDALSHTVFLEKRREIPYCHDVTTCHNYIVCEASAQRLLLEEQVERPVMS</sequence>
<reference evidence="2" key="1">
    <citation type="submission" date="2016-01" db="EMBL/GenBank/DDBJ databases">
        <authorList>
            <person name="Mitreva M."/>
            <person name="Pepin K.H."/>
            <person name="Mihindukulasuriya K.A."/>
            <person name="Fulton R."/>
            <person name="Fronick C."/>
            <person name="O'Laughlin M."/>
            <person name="Miner T."/>
            <person name="Herter B."/>
            <person name="Rosa B.A."/>
            <person name="Cordes M."/>
            <person name="Tomlinson C."/>
            <person name="Wollam A."/>
            <person name="Palsikar V.B."/>
            <person name="Mardis E.R."/>
            <person name="Wilson R.K."/>
        </authorList>
    </citation>
    <scope>NUCLEOTIDE SEQUENCE [LARGE SCALE GENOMIC DNA]</scope>
    <source>
        <strain evidence="2">MJR7716</strain>
    </source>
</reference>
<dbReference type="AlphaFoldDB" id="A0A133PVF1"/>
<accession>A0A133PVF1</accession>
<proteinExistence type="predicted"/>
<dbReference type="EMBL" id="LRQG01000222">
    <property type="protein sequence ID" value="KXA33369.1"/>
    <property type="molecule type" value="Genomic_DNA"/>
</dbReference>
<dbReference type="Proteomes" id="UP000070533">
    <property type="component" value="Unassembled WGS sequence"/>
</dbReference>
<gene>
    <name evidence="1" type="ORF">HMPREF3226_02436</name>
</gene>
<dbReference type="STRING" id="28128.HMPREF3226_02436"/>
<name>A0A133PVF1_9BACT</name>
<evidence type="ECO:0000313" key="2">
    <source>
        <dbReference type="Proteomes" id="UP000070533"/>
    </source>
</evidence>
<evidence type="ECO:0000313" key="1">
    <source>
        <dbReference type="EMBL" id="KXA33369.1"/>
    </source>
</evidence>
<comment type="caution">
    <text evidence="1">The sequence shown here is derived from an EMBL/GenBank/DDBJ whole genome shotgun (WGS) entry which is preliminary data.</text>
</comment>
<dbReference type="PATRIC" id="fig|28128.5.peg.2508"/>